<proteinExistence type="predicted"/>
<dbReference type="RefSeq" id="WP_069325049.1">
    <property type="nucleotide sequence ID" value="NZ_CAHPQT010000094.1"/>
</dbReference>
<dbReference type="EMBL" id="CAIIUA010000001">
    <property type="protein sequence ID" value="CAC9205970.1"/>
    <property type="molecule type" value="Genomic_DNA"/>
</dbReference>
<keyword evidence="4" id="KW-1185">Reference proteome</keyword>
<organism evidence="1 3">
    <name type="scientific">Citrobacter werkmanii</name>
    <dbReference type="NCBI Taxonomy" id="67827"/>
    <lineage>
        <taxon>Bacteria</taxon>
        <taxon>Pseudomonadati</taxon>
        <taxon>Pseudomonadota</taxon>
        <taxon>Gammaproteobacteria</taxon>
        <taxon>Enterobacterales</taxon>
        <taxon>Enterobacteriaceae</taxon>
        <taxon>Citrobacter</taxon>
        <taxon>Citrobacter freundii complex</taxon>
    </lineage>
</organism>
<gene>
    <name evidence="1" type="ORF">GHA_03748</name>
    <name evidence="2" type="ORF">TML_02666</name>
</gene>
<reference evidence="1" key="1">
    <citation type="submission" date="2020-05" db="EMBL/GenBank/DDBJ databases">
        <authorList>
            <person name="Delgado-Blas J."/>
        </authorList>
    </citation>
    <scope>NUCLEOTIDE SEQUENCE</scope>
    <source>
        <strain evidence="1">BB1459</strain>
        <strain evidence="2">BB1480</strain>
    </source>
</reference>
<dbReference type="AlphaFoldDB" id="A0A9N8GWR9"/>
<protein>
    <submittedName>
        <fullName evidence="1">Uncharacterized protein</fullName>
    </submittedName>
</protein>
<evidence type="ECO:0000313" key="1">
    <source>
        <dbReference type="EMBL" id="CAB5575975.1"/>
    </source>
</evidence>
<dbReference type="Proteomes" id="UP000834503">
    <property type="component" value="Unassembled WGS sequence"/>
</dbReference>
<accession>A0A9N8GWR9</accession>
<sequence length="257" mass="28712">MNSETVKIIPRHIVVFSLEWAKAAALQSMCNSSDEGDVINVQLIDNLHSMNEWLNRSEKNVPDMMVLDINARDYVALLCSVRRKYPTLPVVIAQSRILFSDQVVAGWFGNIWLREYDSLIAGYPDVPLSACVTDPRFSGANTSAICAGACKGQVSDTQVIDLARQWLCERLADSLGSERCARVVTEWLAHGITPREAGDRINRSSKLMYYYRSLVIHSLKISGHPGIFIPSLKLKNGPISGRREGECRMRIACRNIS</sequence>
<dbReference type="EMBL" id="CAHPQX010000017">
    <property type="protein sequence ID" value="CAB5575975.1"/>
    <property type="molecule type" value="Genomic_DNA"/>
</dbReference>
<name>A0A9N8GWR9_9ENTR</name>
<dbReference type="Proteomes" id="UP000837205">
    <property type="component" value="Unassembled WGS sequence"/>
</dbReference>
<evidence type="ECO:0000313" key="3">
    <source>
        <dbReference type="Proteomes" id="UP000834503"/>
    </source>
</evidence>
<comment type="caution">
    <text evidence="1">The sequence shown here is derived from an EMBL/GenBank/DDBJ whole genome shotgun (WGS) entry which is preliminary data.</text>
</comment>
<evidence type="ECO:0000313" key="4">
    <source>
        <dbReference type="Proteomes" id="UP000837205"/>
    </source>
</evidence>
<evidence type="ECO:0000313" key="2">
    <source>
        <dbReference type="EMBL" id="CAC9205970.1"/>
    </source>
</evidence>